<dbReference type="PROSITE" id="PS00465">
    <property type="entry name" value="POU_2"/>
    <property type="match status" value="1"/>
</dbReference>
<evidence type="ECO:0000313" key="12">
    <source>
        <dbReference type="Proteomes" id="UP000275846"/>
    </source>
</evidence>
<protein>
    <recommendedName>
        <fullName evidence="7">POU domain protein</fullName>
    </recommendedName>
</protein>
<reference evidence="13" key="1">
    <citation type="submission" date="2016-06" db="UniProtKB">
        <authorList>
            <consortium name="WormBaseParasite"/>
        </authorList>
    </citation>
    <scope>IDENTIFICATION</scope>
</reference>
<keyword evidence="2 5" id="KW-0238">DNA-binding</keyword>
<dbReference type="PROSITE" id="PS50071">
    <property type="entry name" value="HOMEOBOX_2"/>
    <property type="match status" value="1"/>
</dbReference>
<dbReference type="GO" id="GO:0000981">
    <property type="term" value="F:DNA-binding transcription factor activity, RNA polymerase II-specific"/>
    <property type="evidence" value="ECO:0007669"/>
    <property type="project" value="TreeGrafter"/>
</dbReference>
<feature type="domain" description="POU-specific" evidence="10">
    <location>
        <begin position="187"/>
        <end position="261"/>
    </location>
</feature>
<proteinExistence type="inferred from homology"/>
<dbReference type="Proteomes" id="UP000275846">
    <property type="component" value="Unassembled WGS sequence"/>
</dbReference>
<dbReference type="PRINTS" id="PR00028">
    <property type="entry name" value="POUDOMAIN"/>
</dbReference>
<dbReference type="InterPro" id="IPR013847">
    <property type="entry name" value="POU"/>
</dbReference>
<accession>A0A183SH11</accession>
<feature type="region of interest" description="Disordered" evidence="8">
    <location>
        <begin position="146"/>
        <end position="188"/>
    </location>
</feature>
<keyword evidence="4 5" id="KW-0539">Nucleus</keyword>
<evidence type="ECO:0000259" key="10">
    <source>
        <dbReference type="PROSITE" id="PS51179"/>
    </source>
</evidence>
<dbReference type="CDD" id="cd00086">
    <property type="entry name" value="homeodomain"/>
    <property type="match status" value="1"/>
</dbReference>
<evidence type="ECO:0000256" key="4">
    <source>
        <dbReference type="ARBA" id="ARBA00023242"/>
    </source>
</evidence>
<dbReference type="EMBL" id="UYSU01032558">
    <property type="protein sequence ID" value="VDL89894.1"/>
    <property type="molecule type" value="Genomic_DNA"/>
</dbReference>
<dbReference type="SUPFAM" id="SSF47413">
    <property type="entry name" value="lambda repressor-like DNA-binding domains"/>
    <property type="match status" value="1"/>
</dbReference>
<evidence type="ECO:0000256" key="5">
    <source>
        <dbReference type="PROSITE-ProRule" id="PRU00108"/>
    </source>
</evidence>
<keyword evidence="3 5" id="KW-0371">Homeobox</keyword>
<evidence type="ECO:0000313" key="13">
    <source>
        <dbReference type="WBParaSite" id="SSLN_0000361201-mRNA-1"/>
    </source>
</evidence>
<dbReference type="STRING" id="70667.A0A183SH11"/>
<keyword evidence="12" id="KW-1185">Reference proteome</keyword>
<evidence type="ECO:0000256" key="6">
    <source>
        <dbReference type="RuleBase" id="RU000682"/>
    </source>
</evidence>
<dbReference type="Pfam" id="PF00157">
    <property type="entry name" value="Pou"/>
    <property type="match status" value="1"/>
</dbReference>
<keyword evidence="7" id="KW-0804">Transcription</keyword>
<comment type="subcellular location">
    <subcellularLocation>
        <location evidence="1 5 6">Nucleus</location>
    </subcellularLocation>
</comment>
<dbReference type="Pfam" id="PF00046">
    <property type="entry name" value="Homeodomain"/>
    <property type="match status" value="1"/>
</dbReference>
<dbReference type="Gene3D" id="1.10.10.60">
    <property type="entry name" value="Homeodomain-like"/>
    <property type="match status" value="1"/>
</dbReference>
<evidence type="ECO:0000259" key="9">
    <source>
        <dbReference type="PROSITE" id="PS50071"/>
    </source>
</evidence>
<dbReference type="PANTHER" id="PTHR11636:SF5">
    <property type="entry name" value="POU DOMAIN MOTIF 3, ISOFORM F"/>
    <property type="match status" value="1"/>
</dbReference>
<evidence type="ECO:0000256" key="2">
    <source>
        <dbReference type="ARBA" id="ARBA00023125"/>
    </source>
</evidence>
<evidence type="ECO:0000256" key="8">
    <source>
        <dbReference type="SAM" id="MobiDB-lite"/>
    </source>
</evidence>
<name>A0A183SH11_SCHSO</name>
<dbReference type="WBParaSite" id="SSLN_0000361201-mRNA-1">
    <property type="protein sequence ID" value="SSLN_0000361201-mRNA-1"/>
    <property type="gene ID" value="SSLN_0000361201"/>
</dbReference>
<feature type="DNA-binding region" description="Homeobox" evidence="5">
    <location>
        <begin position="284"/>
        <end position="366"/>
    </location>
</feature>
<dbReference type="SMART" id="SM00352">
    <property type="entry name" value="POU"/>
    <property type="match status" value="1"/>
</dbReference>
<evidence type="ECO:0000256" key="7">
    <source>
        <dbReference type="RuleBase" id="RU361194"/>
    </source>
</evidence>
<dbReference type="InterPro" id="IPR010982">
    <property type="entry name" value="Lambda_DNA-bd_dom_sf"/>
</dbReference>
<dbReference type="SMART" id="SM00389">
    <property type="entry name" value="HOX"/>
    <property type="match status" value="1"/>
</dbReference>
<dbReference type="InterPro" id="IPR000327">
    <property type="entry name" value="POU_dom"/>
</dbReference>
<dbReference type="InterPro" id="IPR009057">
    <property type="entry name" value="Homeodomain-like_sf"/>
</dbReference>
<evidence type="ECO:0000313" key="11">
    <source>
        <dbReference type="EMBL" id="VDL89894.1"/>
    </source>
</evidence>
<feature type="domain" description="Homeobox" evidence="9">
    <location>
        <begin position="282"/>
        <end position="365"/>
    </location>
</feature>
<dbReference type="InterPro" id="IPR050255">
    <property type="entry name" value="POU_domain_TF"/>
</dbReference>
<feature type="compositionally biased region" description="Basic and acidic residues" evidence="8">
    <location>
        <begin position="160"/>
        <end position="175"/>
    </location>
</feature>
<sequence>MHSSSTKSQDGQSWQTFEPLGFSKVLLSHLKNVRSIEGGTIPNPTDLSPQNNFGNFYDEIPTGCLPSPQSTSLPSHLLTLNVQFLVSSQKQETEGAERTGFSNSCLEDSCLFVGGSSQNMMNMEQSSTTEAQAGYSAVLNSHKAVQNDAKEEAVDNSVSSEKRQKYGNRRETTVEKKRKKISASSQDTNEHIEEIRRFARAFKMKRLSLGLTQTQIGRALTAADGPAYSQSAICRFEKLDITPKSAQRIKPVLERWLAELEGKKCPEQTPGFDENFVEDTVTRKRKSRTNFSTDALARLNYEFATNTHPSGRLSENQRMGKRFSRFLFRLLFICLRISQLAQQLNYDREVIRVWFCNKRQSCRNGSVAGRMREYGIFKLTTKHTTDLLGFPHSSMDQTNSFTTDNPVVNLKMQQTEGGANSEGSFLGDVDTADIEDAWLPLDLSIRRRDDVE</sequence>
<organism evidence="13">
    <name type="scientific">Schistocephalus solidus</name>
    <name type="common">Tapeworm</name>
    <dbReference type="NCBI Taxonomy" id="70667"/>
    <lineage>
        <taxon>Eukaryota</taxon>
        <taxon>Metazoa</taxon>
        <taxon>Spiralia</taxon>
        <taxon>Lophotrochozoa</taxon>
        <taxon>Platyhelminthes</taxon>
        <taxon>Cestoda</taxon>
        <taxon>Eucestoda</taxon>
        <taxon>Diphyllobothriidea</taxon>
        <taxon>Diphyllobothriidae</taxon>
        <taxon>Schistocephalus</taxon>
    </lineage>
</organism>
<gene>
    <name evidence="11" type="ORF">SSLN_LOCUS3509</name>
</gene>
<dbReference type="InterPro" id="IPR001356">
    <property type="entry name" value="HD"/>
</dbReference>
<comment type="similarity">
    <text evidence="7">Belongs to the POU transcription factor family.</text>
</comment>
<dbReference type="PANTHER" id="PTHR11636">
    <property type="entry name" value="POU DOMAIN"/>
    <property type="match status" value="1"/>
</dbReference>
<dbReference type="GO" id="GO:0005634">
    <property type="term" value="C:nucleus"/>
    <property type="evidence" value="ECO:0007669"/>
    <property type="project" value="UniProtKB-SubCell"/>
</dbReference>
<dbReference type="Gene3D" id="1.10.260.40">
    <property type="entry name" value="lambda repressor-like DNA-binding domains"/>
    <property type="match status" value="1"/>
</dbReference>
<dbReference type="GO" id="GO:0000978">
    <property type="term" value="F:RNA polymerase II cis-regulatory region sequence-specific DNA binding"/>
    <property type="evidence" value="ECO:0007669"/>
    <property type="project" value="TreeGrafter"/>
</dbReference>
<dbReference type="SUPFAM" id="SSF46689">
    <property type="entry name" value="Homeodomain-like"/>
    <property type="match status" value="1"/>
</dbReference>
<dbReference type="PROSITE" id="PS51179">
    <property type="entry name" value="POU_3"/>
    <property type="match status" value="1"/>
</dbReference>
<dbReference type="OrthoDB" id="10066259at2759"/>
<dbReference type="AlphaFoldDB" id="A0A183SH11"/>
<evidence type="ECO:0000256" key="3">
    <source>
        <dbReference type="ARBA" id="ARBA00023155"/>
    </source>
</evidence>
<evidence type="ECO:0000256" key="1">
    <source>
        <dbReference type="ARBA" id="ARBA00004123"/>
    </source>
</evidence>
<reference evidence="11 12" key="2">
    <citation type="submission" date="2018-11" db="EMBL/GenBank/DDBJ databases">
        <authorList>
            <consortium name="Pathogen Informatics"/>
        </authorList>
    </citation>
    <scope>NUCLEOTIDE SEQUENCE [LARGE SCALE GENOMIC DNA]</scope>
    <source>
        <strain evidence="11 12">NST_G2</strain>
    </source>
</reference>